<dbReference type="Proteomes" id="UP001180081">
    <property type="component" value="Unassembled WGS sequence"/>
</dbReference>
<keyword evidence="1" id="KW-0328">Glycosyltransferase</keyword>
<dbReference type="SUPFAM" id="SSF53756">
    <property type="entry name" value="UDP-Glycosyltransferase/glycogen phosphorylase"/>
    <property type="match status" value="1"/>
</dbReference>
<name>A0ABT8BA39_9NEIS</name>
<comment type="caution">
    <text evidence="3">The sequence shown here is derived from an EMBL/GenBank/DDBJ whole genome shotgun (WGS) entry which is preliminary data.</text>
</comment>
<dbReference type="PANTHER" id="PTHR30160:SF1">
    <property type="entry name" value="LIPOPOLYSACCHARIDE 1,2-N-ACETYLGLUCOSAMINETRANSFERASE-RELATED"/>
    <property type="match status" value="1"/>
</dbReference>
<sequence length="360" mass="39395">MSAPAYQRALVIKLQHHGDVLLASPVLGALAEQGIEADMLVFDETTPMVAGNPHLSQLHTIARAGRRAYSLWGWLAVEWRLLRTLRARRYDLVVHLNTRRRGAWMTRLLKPRVSVAPATQRGRFWRKSFTHLFPELRDTRHMVEIQLDALRRVGIQPSEAAKAPYMPVSAADIEVARGLLQQHGLAPGGYILVHPTSRWMFKAWPPERMAVVIDALTAAGEQVVLTAAKAAEEVAMVEAIKARLSRPVLDLTGKLTLKQLGALIADAKLWFGLDSAPMHMAAALGTPCVALFGPSVTAEWSPWRGPHRVVAHQGYSCRPCAKAGCGDGGVSECLVNLPEQAALQAIMELAAEVGRPIRLG</sequence>
<keyword evidence="2" id="KW-0808">Transferase</keyword>
<dbReference type="PANTHER" id="PTHR30160">
    <property type="entry name" value="TETRAACYLDISACCHARIDE 4'-KINASE-RELATED"/>
    <property type="match status" value="1"/>
</dbReference>
<dbReference type="Pfam" id="PF01075">
    <property type="entry name" value="Glyco_transf_9"/>
    <property type="match status" value="1"/>
</dbReference>
<keyword evidence="4" id="KW-1185">Reference proteome</keyword>
<dbReference type="NCBIfam" id="TIGR02201">
    <property type="entry name" value="heptsyl_trn_III"/>
    <property type="match status" value="1"/>
</dbReference>
<proteinExistence type="predicted"/>
<evidence type="ECO:0000313" key="4">
    <source>
        <dbReference type="Proteomes" id="UP001180081"/>
    </source>
</evidence>
<evidence type="ECO:0000256" key="1">
    <source>
        <dbReference type="ARBA" id="ARBA00022676"/>
    </source>
</evidence>
<accession>A0ABT8BA39</accession>
<dbReference type="Gene3D" id="3.40.50.2000">
    <property type="entry name" value="Glycogen Phosphorylase B"/>
    <property type="match status" value="2"/>
</dbReference>
<dbReference type="InterPro" id="IPR051199">
    <property type="entry name" value="LPS_LOS_Heptosyltrfase"/>
</dbReference>
<gene>
    <name evidence="3" type="primary">rfaQ</name>
    <name evidence="3" type="ORF">QWZ03_17825</name>
</gene>
<protein>
    <submittedName>
        <fullName evidence="3">Lipopolysaccharide heptosyltransferase III</fullName>
    </submittedName>
</protein>
<organism evidence="3 4">
    <name type="scientific">Chitinimonas viridis</name>
    <dbReference type="NCBI Taxonomy" id="664880"/>
    <lineage>
        <taxon>Bacteria</taxon>
        <taxon>Pseudomonadati</taxon>
        <taxon>Pseudomonadota</taxon>
        <taxon>Betaproteobacteria</taxon>
        <taxon>Neisseriales</taxon>
        <taxon>Chitinibacteraceae</taxon>
        <taxon>Chitinimonas</taxon>
    </lineage>
</organism>
<reference evidence="3" key="1">
    <citation type="journal article" date="2014" name="Int. J. Syst. Evol. Microbiol.">
        <title>Complete genome of a new Firmicutes species belonging to the dominant human colonic microbiota ('Ruminococcus bicirculans') reveals two chromosomes and a selective capacity to utilize plant glucans.</title>
        <authorList>
            <consortium name="NISC Comparative Sequencing Program"/>
            <person name="Wegmann U."/>
            <person name="Louis P."/>
            <person name="Goesmann A."/>
            <person name="Henrissat B."/>
            <person name="Duncan S.H."/>
            <person name="Flint H.J."/>
        </authorList>
    </citation>
    <scope>NUCLEOTIDE SEQUENCE</scope>
    <source>
        <strain evidence="3">CECT 7703</strain>
    </source>
</reference>
<dbReference type="RefSeq" id="WP_290333956.1">
    <property type="nucleotide sequence ID" value="NZ_JAUFPU010000018.1"/>
</dbReference>
<dbReference type="CDD" id="cd03789">
    <property type="entry name" value="GT9_LPS_heptosyltransferase"/>
    <property type="match status" value="1"/>
</dbReference>
<dbReference type="EMBL" id="JAUFPU010000018">
    <property type="protein sequence ID" value="MDN3578630.1"/>
    <property type="molecule type" value="Genomic_DNA"/>
</dbReference>
<evidence type="ECO:0000256" key="2">
    <source>
        <dbReference type="ARBA" id="ARBA00022679"/>
    </source>
</evidence>
<dbReference type="InterPro" id="IPR011916">
    <property type="entry name" value="LipoPS_heptosylTferase-III"/>
</dbReference>
<reference evidence="3" key="2">
    <citation type="submission" date="2023-06" db="EMBL/GenBank/DDBJ databases">
        <authorList>
            <person name="Lucena T."/>
            <person name="Sun Q."/>
        </authorList>
    </citation>
    <scope>NUCLEOTIDE SEQUENCE</scope>
    <source>
        <strain evidence="3">CECT 7703</strain>
    </source>
</reference>
<dbReference type="InterPro" id="IPR002201">
    <property type="entry name" value="Glyco_trans_9"/>
</dbReference>
<evidence type="ECO:0000313" key="3">
    <source>
        <dbReference type="EMBL" id="MDN3578630.1"/>
    </source>
</evidence>